<dbReference type="PANTHER" id="PTHR42791:SF1">
    <property type="entry name" value="N-ACETYLTRANSFERASE DOMAIN-CONTAINING PROTEIN"/>
    <property type="match status" value="1"/>
</dbReference>
<feature type="domain" description="N-acetyltransferase" evidence="1">
    <location>
        <begin position="3"/>
        <end position="199"/>
    </location>
</feature>
<dbReference type="InterPro" id="IPR000182">
    <property type="entry name" value="GNAT_dom"/>
</dbReference>
<protein>
    <submittedName>
        <fullName evidence="2">GNAT family acetyltransferase</fullName>
    </submittedName>
</protein>
<evidence type="ECO:0000313" key="3">
    <source>
        <dbReference type="Proteomes" id="UP000053060"/>
    </source>
</evidence>
<gene>
    <name evidence="2" type="ORF">Z045_06250</name>
</gene>
<comment type="caution">
    <text evidence="2">The sequence shown here is derived from an EMBL/GenBank/DDBJ whole genome shotgun (WGS) entry which is preliminary data.</text>
</comment>
<dbReference type="SUPFAM" id="SSF55729">
    <property type="entry name" value="Acyl-CoA N-acyltransferases (Nat)"/>
    <property type="match status" value="1"/>
</dbReference>
<dbReference type="EMBL" id="AZXY01000002">
    <property type="protein sequence ID" value="KSZ59765.1"/>
    <property type="molecule type" value="Genomic_DNA"/>
</dbReference>
<dbReference type="PATRIC" id="fig|1441730.3.peg.1326"/>
<dbReference type="Proteomes" id="UP000053060">
    <property type="component" value="Unassembled WGS sequence"/>
</dbReference>
<reference evidence="3" key="1">
    <citation type="submission" date="2015-01" db="EMBL/GenBank/DDBJ databases">
        <title>Draft genome sequence of Rhodococcus pyridinivorans strain KG-16, a hydrocarbon-degrading bacterium.</title>
        <authorList>
            <person name="Aggarwal R.K."/>
            <person name="Dawar C."/>
        </authorList>
    </citation>
    <scope>NUCLEOTIDE SEQUENCE [LARGE SCALE GENOMIC DNA]</scope>
    <source>
        <strain evidence="3">KG-16</strain>
    </source>
</reference>
<name>A0A0V9UP63_9NOCA</name>
<reference evidence="2 3" key="2">
    <citation type="journal article" date="2016" name="Genome Announc.">
        <title>Draft Genome Sequence of a Versatile Hydrocarbon-Degrading Bacterium, Rhodococcus pyridinivorans Strain KG-16, Collected from Oil Fields in India.</title>
        <authorList>
            <person name="Aggarwal R.K."/>
            <person name="Dawar C."/>
            <person name="Phanindranath R."/>
            <person name="Mutnuri L."/>
            <person name="Dayal A.M."/>
        </authorList>
    </citation>
    <scope>NUCLEOTIDE SEQUENCE [LARGE SCALE GENOMIC DNA]</scope>
    <source>
        <strain evidence="2 3">KG-16</strain>
    </source>
</reference>
<dbReference type="Pfam" id="PF00583">
    <property type="entry name" value="Acetyltransf_1"/>
    <property type="match status" value="1"/>
</dbReference>
<dbReference type="PROSITE" id="PS51186">
    <property type="entry name" value="GNAT"/>
    <property type="match status" value="1"/>
</dbReference>
<dbReference type="Gene3D" id="3.40.630.30">
    <property type="match status" value="1"/>
</dbReference>
<dbReference type="InterPro" id="IPR016181">
    <property type="entry name" value="Acyl_CoA_acyltransferase"/>
</dbReference>
<sequence>MAFEPRTATRRDIPVFARVIAEAFVDDPVFMWMFPDEEHRIRRMTRFFATDARHHMVPLGATDIAESGGTVGGAAMWAPPGRWRTDVWTSLRLLPGFYAALGRYMKRGGQVNETLDAAHPDEPHWYLSTIGTSPAARGTGLGTALMKAGLDRADAEHAPAYLESSKESNVPYYERFGFEVTRAIVIPGGGPTLWGMWRQPR</sequence>
<accession>A0A0V9UP63</accession>
<dbReference type="GO" id="GO:0016747">
    <property type="term" value="F:acyltransferase activity, transferring groups other than amino-acyl groups"/>
    <property type="evidence" value="ECO:0007669"/>
    <property type="project" value="InterPro"/>
</dbReference>
<evidence type="ECO:0000259" key="1">
    <source>
        <dbReference type="PROSITE" id="PS51186"/>
    </source>
</evidence>
<keyword evidence="2" id="KW-0808">Transferase</keyword>
<dbReference type="AlphaFoldDB" id="A0A0V9UP63"/>
<dbReference type="CDD" id="cd04301">
    <property type="entry name" value="NAT_SF"/>
    <property type="match status" value="1"/>
</dbReference>
<organism evidence="2 3">
    <name type="scientific">Rhodococcus pyridinivorans KG-16</name>
    <dbReference type="NCBI Taxonomy" id="1441730"/>
    <lineage>
        <taxon>Bacteria</taxon>
        <taxon>Bacillati</taxon>
        <taxon>Actinomycetota</taxon>
        <taxon>Actinomycetes</taxon>
        <taxon>Mycobacteriales</taxon>
        <taxon>Nocardiaceae</taxon>
        <taxon>Rhodococcus</taxon>
    </lineage>
</organism>
<evidence type="ECO:0000313" key="2">
    <source>
        <dbReference type="EMBL" id="KSZ59765.1"/>
    </source>
</evidence>
<proteinExistence type="predicted"/>
<dbReference type="PANTHER" id="PTHR42791">
    <property type="entry name" value="GNAT FAMILY ACETYLTRANSFERASE"/>
    <property type="match status" value="1"/>
</dbReference>
<dbReference type="RefSeq" id="WP_060651107.1">
    <property type="nucleotide sequence ID" value="NZ_AZXY01000002.1"/>
</dbReference>
<dbReference type="InterPro" id="IPR052523">
    <property type="entry name" value="Trichothecene_AcTrans"/>
</dbReference>